<protein>
    <submittedName>
        <fullName evidence="1">Uncharacterized protein</fullName>
    </submittedName>
</protein>
<proteinExistence type="predicted"/>
<evidence type="ECO:0000313" key="1">
    <source>
        <dbReference type="EMBL" id="CAN0551407.1"/>
    </source>
</evidence>
<accession>A0AC60A6T4</accession>
<reference evidence="1" key="1">
    <citation type="submission" date="2023-05" db="EMBL/GenBank/DDBJ databases">
        <authorList>
            <consortium name="ELIXIR-Norway"/>
        </authorList>
    </citation>
    <scope>NUCLEOTIDE SEQUENCE</scope>
</reference>
<gene>
    <name evidence="1" type="ORF">MRATA1EN22A_LOCUS26250</name>
</gene>
<name>A0AC60A6T4_RANTA</name>
<dbReference type="Proteomes" id="UP001162501">
    <property type="component" value="Chromosome 7"/>
</dbReference>
<sequence length="144" mass="14873">MELVGTVVHSGLALPQAAGWPGTALSSSGLSVTTHTRDKSSGVAGGCSAAMPVPAPSPTRAPLASTRRLPTVFPPWPGEGPERSCKHHSQHQHRQTQCPGEALHSQSQDTGAIRTPHGPDATSHSVLSSPRGSSWEAPSGPPWT</sequence>
<reference evidence="1" key="2">
    <citation type="submission" date="2025-03" db="EMBL/GenBank/DDBJ databases">
        <authorList>
            <consortium name="ELIXIR-Norway"/>
            <consortium name="Elixir Norway"/>
        </authorList>
    </citation>
    <scope>NUCLEOTIDE SEQUENCE</scope>
</reference>
<organism evidence="1 2">
    <name type="scientific">Rangifer tarandus platyrhynchus</name>
    <name type="common">Svalbard reindeer</name>
    <dbReference type="NCBI Taxonomy" id="3082113"/>
    <lineage>
        <taxon>Eukaryota</taxon>
        <taxon>Metazoa</taxon>
        <taxon>Chordata</taxon>
        <taxon>Craniata</taxon>
        <taxon>Vertebrata</taxon>
        <taxon>Euteleostomi</taxon>
        <taxon>Mammalia</taxon>
        <taxon>Eutheria</taxon>
        <taxon>Laurasiatheria</taxon>
        <taxon>Artiodactyla</taxon>
        <taxon>Ruminantia</taxon>
        <taxon>Pecora</taxon>
        <taxon>Cervidae</taxon>
        <taxon>Odocoileinae</taxon>
        <taxon>Rangifer</taxon>
    </lineage>
</organism>
<dbReference type="EMBL" id="OX596091">
    <property type="protein sequence ID" value="CAN0551407.1"/>
    <property type="molecule type" value="Genomic_DNA"/>
</dbReference>
<evidence type="ECO:0000313" key="2">
    <source>
        <dbReference type="Proteomes" id="UP001162501"/>
    </source>
</evidence>